<accession>A0ABD3S6T5</accession>
<dbReference type="EMBL" id="JBJXBP010000007">
    <property type="protein sequence ID" value="KAL3820234.1"/>
    <property type="molecule type" value="Genomic_DNA"/>
</dbReference>
<comment type="caution">
    <text evidence="1">The sequence shown here is derived from an EMBL/GenBank/DDBJ whole genome shotgun (WGS) entry which is preliminary data.</text>
</comment>
<organism evidence="1 3">
    <name type="scientific">Penstemon smallii</name>
    <dbReference type="NCBI Taxonomy" id="265156"/>
    <lineage>
        <taxon>Eukaryota</taxon>
        <taxon>Viridiplantae</taxon>
        <taxon>Streptophyta</taxon>
        <taxon>Embryophyta</taxon>
        <taxon>Tracheophyta</taxon>
        <taxon>Spermatophyta</taxon>
        <taxon>Magnoliopsida</taxon>
        <taxon>eudicotyledons</taxon>
        <taxon>Gunneridae</taxon>
        <taxon>Pentapetalae</taxon>
        <taxon>asterids</taxon>
        <taxon>lamiids</taxon>
        <taxon>Lamiales</taxon>
        <taxon>Plantaginaceae</taxon>
        <taxon>Cheloneae</taxon>
        <taxon>Penstemon</taxon>
    </lineage>
</organism>
<proteinExistence type="predicted"/>
<dbReference type="EMBL" id="JBJXBP010000005">
    <property type="protein sequence ID" value="KAL3831173.1"/>
    <property type="molecule type" value="Genomic_DNA"/>
</dbReference>
<evidence type="ECO:0000313" key="1">
    <source>
        <dbReference type="EMBL" id="KAL3820234.1"/>
    </source>
</evidence>
<reference evidence="1 3" key="1">
    <citation type="submission" date="2024-12" db="EMBL/GenBank/DDBJ databases">
        <title>The unique morphological basis and parallel evolutionary history of personate flowers in Penstemon.</title>
        <authorList>
            <person name="Depatie T.H."/>
            <person name="Wessinger C.A."/>
        </authorList>
    </citation>
    <scope>NUCLEOTIDE SEQUENCE [LARGE SCALE GENOMIC DNA]</scope>
    <source>
        <strain evidence="1">WTNN_2</strain>
        <tissue evidence="1">Leaf</tissue>
    </source>
</reference>
<keyword evidence="3" id="KW-1185">Reference proteome</keyword>
<protein>
    <submittedName>
        <fullName evidence="1">Uncharacterized protein</fullName>
    </submittedName>
</protein>
<sequence length="39" mass="4323">MIELEDKSIEEGETPMSEDEILAEALGHRFENTTATLDG</sequence>
<evidence type="ECO:0000313" key="2">
    <source>
        <dbReference type="EMBL" id="KAL3831173.1"/>
    </source>
</evidence>
<name>A0ABD3S6T5_9LAMI</name>
<evidence type="ECO:0000313" key="3">
    <source>
        <dbReference type="Proteomes" id="UP001634393"/>
    </source>
</evidence>
<dbReference type="Proteomes" id="UP001634393">
    <property type="component" value="Unassembled WGS sequence"/>
</dbReference>
<gene>
    <name evidence="1" type="ORF">ACJIZ3_006139</name>
    <name evidence="2" type="ORF">ACJIZ3_019975</name>
</gene>
<dbReference type="AlphaFoldDB" id="A0ABD3S6T5"/>